<dbReference type="OrthoDB" id="9784811at2"/>
<name>A0A2K8L0K5_MARES</name>
<dbReference type="AlphaFoldDB" id="A0A2K8L0K5"/>
<proteinExistence type="predicted"/>
<organism evidence="1 2">
    <name type="scientific">Mariprofundus aestuarium</name>
    <dbReference type="NCBI Taxonomy" id="1921086"/>
    <lineage>
        <taxon>Bacteria</taxon>
        <taxon>Pseudomonadati</taxon>
        <taxon>Pseudomonadota</taxon>
        <taxon>Candidatius Mariprofundia</taxon>
        <taxon>Mariprofundales</taxon>
        <taxon>Mariprofundaceae</taxon>
        <taxon>Mariprofundus</taxon>
    </lineage>
</organism>
<sequence length="305" mass="34355">MIRKKQLPPWLALLFLLLLCLLLVIATLTKPSQQRGHVEKMVEKSIPPVAPEVAKPGDQHETQPDALPRVASGLALVLDDVGYDLPALKRILALSIPVAIAVIPDAPYAQASATMAHEQGQMVMLHLPMEPTSEKYRNKMTPYFLHEKMGREELRETFQRGLDKVPFVEGVNNHMGSHLSEQMEPMRWVMQVCREQGFFFVDSKTSHKSVAAEAAELMDVPWASREVFLDHDLNPEAMQRAWKSAERCLEKGYRCVVIAHPHKETVAFLEKQLSKQKSATLVPVQQLLRGGDSVRHAKIKPEVLL</sequence>
<protein>
    <recommendedName>
        <fullName evidence="3">Divergent polysaccharide deacetylase</fullName>
    </recommendedName>
</protein>
<dbReference type="InterPro" id="IPR011330">
    <property type="entry name" value="Glyco_hydro/deAcase_b/a-brl"/>
</dbReference>
<dbReference type="Pfam" id="PF04748">
    <property type="entry name" value="Polysacc_deac_2"/>
    <property type="match status" value="1"/>
</dbReference>
<dbReference type="RefSeq" id="WP_100278535.1">
    <property type="nucleotide sequence ID" value="NZ_CP018799.1"/>
</dbReference>
<dbReference type="Gene3D" id="3.20.20.370">
    <property type="entry name" value="Glycoside hydrolase/deacetylase"/>
    <property type="match status" value="1"/>
</dbReference>
<accession>A0A2K8L0K5</accession>
<reference evidence="1 2" key="1">
    <citation type="submission" date="2016-12" db="EMBL/GenBank/DDBJ databases">
        <title>Isolation and genomic insights into novel planktonic Zetaproteobacteria from stratified waters of the Chesapeake Bay.</title>
        <authorList>
            <person name="McAllister S.M."/>
            <person name="Kato S."/>
            <person name="Chan C.S."/>
            <person name="Chiu B.K."/>
            <person name="Field E.K."/>
        </authorList>
    </citation>
    <scope>NUCLEOTIDE SEQUENCE [LARGE SCALE GENOMIC DNA]</scope>
    <source>
        <strain evidence="1 2">CP-5</strain>
    </source>
</reference>
<dbReference type="InterPro" id="IPR006837">
    <property type="entry name" value="Divergent_DAC"/>
</dbReference>
<dbReference type="Proteomes" id="UP000231701">
    <property type="component" value="Chromosome"/>
</dbReference>
<dbReference type="GO" id="GO:0005975">
    <property type="term" value="P:carbohydrate metabolic process"/>
    <property type="evidence" value="ECO:0007669"/>
    <property type="project" value="InterPro"/>
</dbReference>
<evidence type="ECO:0000313" key="1">
    <source>
        <dbReference type="EMBL" id="ATX80807.1"/>
    </source>
</evidence>
<dbReference type="KEGG" id="maes:Ga0123461_2408"/>
<dbReference type="CDD" id="cd10936">
    <property type="entry name" value="CE4_DAC2"/>
    <property type="match status" value="1"/>
</dbReference>
<gene>
    <name evidence="1" type="ORF">Ga0123461_2408</name>
</gene>
<dbReference type="PANTHER" id="PTHR30105">
    <property type="entry name" value="UNCHARACTERIZED YIBQ-RELATED"/>
    <property type="match status" value="1"/>
</dbReference>
<dbReference type="SUPFAM" id="SSF88713">
    <property type="entry name" value="Glycoside hydrolase/deacetylase"/>
    <property type="match status" value="1"/>
</dbReference>
<dbReference type="EMBL" id="CP018799">
    <property type="protein sequence ID" value="ATX80807.1"/>
    <property type="molecule type" value="Genomic_DNA"/>
</dbReference>
<keyword evidence="2" id="KW-1185">Reference proteome</keyword>
<dbReference type="PANTHER" id="PTHR30105:SF2">
    <property type="entry name" value="DIVERGENT POLYSACCHARIDE DEACETYLASE SUPERFAMILY"/>
    <property type="match status" value="1"/>
</dbReference>
<evidence type="ECO:0000313" key="2">
    <source>
        <dbReference type="Proteomes" id="UP000231701"/>
    </source>
</evidence>
<evidence type="ECO:0008006" key="3">
    <source>
        <dbReference type="Google" id="ProtNLM"/>
    </source>
</evidence>